<proteinExistence type="predicted"/>
<protein>
    <submittedName>
        <fullName evidence="1">Uncharacterized protein</fullName>
    </submittedName>
</protein>
<name>A0A839HTZ8_9BURK</name>
<evidence type="ECO:0000313" key="2">
    <source>
        <dbReference type="Proteomes" id="UP000586093"/>
    </source>
</evidence>
<sequence>MKAPACADAERARATAWWQRPGSEQIREEAFNEAYDCARAGLAAGAPATQALLGELVLEGDDDLDMLMAAMRHAVRGDMQRAGVMVTLLTGAVLQRHAALAADLVVMQAEAASAVLASAESGVAP</sequence>
<reference evidence="1 2" key="1">
    <citation type="submission" date="2020-08" db="EMBL/GenBank/DDBJ databases">
        <title>Aquariorum lacteus gen. nov., sp. nov., a new member of the family Comamonadaceae, isolated from freshwater aquarium.</title>
        <authorList>
            <person name="Chun S.-J."/>
        </authorList>
    </citation>
    <scope>NUCLEOTIDE SEQUENCE [LARGE SCALE GENOMIC DNA]</scope>
    <source>
        <strain evidence="1 2">SJAQ100</strain>
    </source>
</reference>
<keyword evidence="2" id="KW-1185">Reference proteome</keyword>
<dbReference type="EMBL" id="JACIVI010000001">
    <property type="protein sequence ID" value="MBB1161494.1"/>
    <property type="molecule type" value="Genomic_DNA"/>
</dbReference>
<gene>
    <name evidence="1" type="ORF">H4F90_05815</name>
</gene>
<dbReference type="RefSeq" id="WP_182662330.1">
    <property type="nucleotide sequence ID" value="NZ_JACIVI010000001.1"/>
</dbReference>
<accession>A0A839HTZ8</accession>
<comment type="caution">
    <text evidence="1">The sequence shown here is derived from an EMBL/GenBank/DDBJ whole genome shotgun (WGS) entry which is preliminary data.</text>
</comment>
<dbReference type="AlphaFoldDB" id="A0A839HTZ8"/>
<dbReference type="Proteomes" id="UP000586093">
    <property type="component" value="Unassembled WGS sequence"/>
</dbReference>
<evidence type="ECO:0000313" key="1">
    <source>
        <dbReference type="EMBL" id="MBB1161494.1"/>
    </source>
</evidence>
<organism evidence="1 2">
    <name type="scientific">Aquariibacter albus</name>
    <dbReference type="NCBI Taxonomy" id="2759899"/>
    <lineage>
        <taxon>Bacteria</taxon>
        <taxon>Pseudomonadati</taxon>
        <taxon>Pseudomonadota</taxon>
        <taxon>Betaproteobacteria</taxon>
        <taxon>Burkholderiales</taxon>
        <taxon>Sphaerotilaceae</taxon>
        <taxon>Aquariibacter</taxon>
    </lineage>
</organism>